<dbReference type="PANTHER" id="PTHR11733">
    <property type="entry name" value="ZINC METALLOPROTEASE FAMILY M13 NEPRILYSIN-RELATED"/>
    <property type="match status" value="1"/>
</dbReference>
<feature type="transmembrane region" description="Helical" evidence="2">
    <location>
        <begin position="14"/>
        <end position="35"/>
    </location>
</feature>
<dbReference type="Pfam" id="PF01431">
    <property type="entry name" value="Peptidase_M13"/>
    <property type="match status" value="1"/>
</dbReference>
<dbReference type="SUPFAM" id="SSF55486">
    <property type="entry name" value="Metalloproteases ('zincins'), catalytic domain"/>
    <property type="match status" value="2"/>
</dbReference>
<dbReference type="InterPro" id="IPR018497">
    <property type="entry name" value="Peptidase_M13_C"/>
</dbReference>
<evidence type="ECO:0000313" key="4">
    <source>
        <dbReference type="Proteomes" id="UP000046392"/>
    </source>
</evidence>
<dbReference type="PRINTS" id="PR00786">
    <property type="entry name" value="NEPRILYSIN"/>
</dbReference>
<dbReference type="Gene3D" id="3.40.390.10">
    <property type="entry name" value="Collagenase (Catalytic Domain)"/>
    <property type="match status" value="1"/>
</dbReference>
<organism evidence="4 5">
    <name type="scientific">Strongyloides papillosus</name>
    <name type="common">Intestinal threadworm</name>
    <dbReference type="NCBI Taxonomy" id="174720"/>
    <lineage>
        <taxon>Eukaryota</taxon>
        <taxon>Metazoa</taxon>
        <taxon>Ecdysozoa</taxon>
        <taxon>Nematoda</taxon>
        <taxon>Chromadorea</taxon>
        <taxon>Rhabditida</taxon>
        <taxon>Tylenchina</taxon>
        <taxon>Panagrolaimomorpha</taxon>
        <taxon>Strongyloidoidea</taxon>
        <taxon>Strongyloididae</taxon>
        <taxon>Strongyloides</taxon>
    </lineage>
</organism>
<name>A0A0N5BZV1_STREA</name>
<reference evidence="5" key="1">
    <citation type="submission" date="2017-02" db="UniProtKB">
        <authorList>
            <consortium name="WormBaseParasite"/>
        </authorList>
    </citation>
    <scope>IDENTIFICATION</scope>
</reference>
<keyword evidence="2" id="KW-0472">Membrane</keyword>
<evidence type="ECO:0000256" key="1">
    <source>
        <dbReference type="ARBA" id="ARBA00007357"/>
    </source>
</evidence>
<evidence type="ECO:0000313" key="5">
    <source>
        <dbReference type="WBParaSite" id="SPAL_0001129000.1"/>
    </source>
</evidence>
<proteinExistence type="inferred from homology"/>
<dbReference type="AlphaFoldDB" id="A0A0N5BZV1"/>
<dbReference type="PROSITE" id="PS51885">
    <property type="entry name" value="NEPRILYSIN"/>
    <property type="match status" value="1"/>
</dbReference>
<dbReference type="GO" id="GO:0005886">
    <property type="term" value="C:plasma membrane"/>
    <property type="evidence" value="ECO:0007669"/>
    <property type="project" value="TreeGrafter"/>
</dbReference>
<evidence type="ECO:0000256" key="2">
    <source>
        <dbReference type="SAM" id="Phobius"/>
    </source>
</evidence>
<accession>A0A0N5BZV1</accession>
<dbReference type="InterPro" id="IPR024079">
    <property type="entry name" value="MetalloPept_cat_dom_sf"/>
</dbReference>
<sequence>MLFLFIEISYISQWFAKFIMNVFISILNFYSLFFLSKGFILNNLLNTSINYDAELTSKSLHEYVDLDVNPCDNFYKFSCGNWIKTRKIDIGYSEKFNNDSTTTVFDNFIKEFFAGKLNDESIAIKKIYNIRKKCEQLSVSERNKCEDKILTFAVYALKRNTANIILDDMIKRFKEEFELLIDEKKDIFDKESRDNLLKKLFEIEFTRNFDKDDTTSVLLMEKCYEEVGISENDSIEQILKKIKSLSKKNHTEYSCDDKMFNVYGYLTSAIHKNALYHAILNKLSISASALNEHWYSRYFPNALNYGGIGFVIAHEILHAFDNQNYKLVYGADEKGKLIVTPGSIENFEKKLDCFVKQYDIQKESVTNKNVNGLLTLTENIADNGGLKIAHRAYMKYLQSIGGEEPKVNGFENFTSEQLFFISFGRTFCEHKSKFYKEKEMVDDHTPSEIRINVALSNYKPFTNAFKCELNSKMNPEDKCELWKNY</sequence>
<evidence type="ECO:0000259" key="3">
    <source>
        <dbReference type="Pfam" id="PF01431"/>
    </source>
</evidence>
<keyword evidence="4" id="KW-1185">Reference proteome</keyword>
<feature type="domain" description="Peptidase M13 C-terminal" evidence="3">
    <location>
        <begin position="273"/>
        <end position="481"/>
    </location>
</feature>
<dbReference type="GO" id="GO:0016485">
    <property type="term" value="P:protein processing"/>
    <property type="evidence" value="ECO:0007669"/>
    <property type="project" value="TreeGrafter"/>
</dbReference>
<dbReference type="PANTHER" id="PTHR11733:SF167">
    <property type="entry name" value="FI17812P1-RELATED"/>
    <property type="match status" value="1"/>
</dbReference>
<keyword evidence="2" id="KW-1133">Transmembrane helix</keyword>
<dbReference type="Proteomes" id="UP000046392">
    <property type="component" value="Unplaced"/>
</dbReference>
<dbReference type="InterPro" id="IPR000718">
    <property type="entry name" value="Peptidase_M13"/>
</dbReference>
<protein>
    <submittedName>
        <fullName evidence="5">Peptidase_M13 domain-containing protein</fullName>
    </submittedName>
</protein>
<comment type="similarity">
    <text evidence="1">Belongs to the peptidase M13 family.</text>
</comment>
<dbReference type="WBParaSite" id="SPAL_0001129000.1">
    <property type="protein sequence ID" value="SPAL_0001129000.1"/>
    <property type="gene ID" value="SPAL_0001129000"/>
</dbReference>
<keyword evidence="2" id="KW-0812">Transmembrane</keyword>
<dbReference type="GO" id="GO:0004222">
    <property type="term" value="F:metalloendopeptidase activity"/>
    <property type="evidence" value="ECO:0007669"/>
    <property type="project" value="InterPro"/>
</dbReference>